<feature type="binding site" evidence="24">
    <location>
        <begin position="310"/>
        <end position="311"/>
    </location>
    <ligand>
        <name>ATP</name>
        <dbReference type="ChEBI" id="CHEBI:30616"/>
    </ligand>
</feature>
<evidence type="ECO:0000256" key="6">
    <source>
        <dbReference type="ARBA" id="ARBA00012216"/>
    </source>
</evidence>
<dbReference type="GO" id="GO:0008716">
    <property type="term" value="F:D-alanine-D-alanine ligase activity"/>
    <property type="evidence" value="ECO:0007669"/>
    <property type="project" value="UniProtKB-UniRule"/>
</dbReference>
<evidence type="ECO:0000256" key="20">
    <source>
        <dbReference type="ARBA" id="ARBA00076288"/>
    </source>
</evidence>
<evidence type="ECO:0000256" key="2">
    <source>
        <dbReference type="ARBA" id="ARBA00003921"/>
    </source>
</evidence>
<comment type="cofactor">
    <cofactor evidence="1">
        <name>Mn(2+)</name>
        <dbReference type="ChEBI" id="CHEBI:29035"/>
    </cofactor>
</comment>
<comment type="cofactor">
    <cofactor evidence="25">
        <name>Mg(2+)</name>
        <dbReference type="ChEBI" id="CHEBI:18420"/>
    </cofactor>
    <cofactor evidence="25">
        <name>Mn(2+)</name>
        <dbReference type="ChEBI" id="CHEBI:29035"/>
    </cofactor>
    <text evidence="25">Binds 2 magnesium or manganese ions per subunit.</text>
</comment>
<evidence type="ECO:0000256" key="3">
    <source>
        <dbReference type="ARBA" id="ARBA00004496"/>
    </source>
</evidence>
<feature type="active site" evidence="23">
    <location>
        <position position="17"/>
    </location>
</feature>
<keyword evidence="29" id="KW-1185">Reference proteome</keyword>
<comment type="pathway">
    <text evidence="18">Glycan biosynthesis.</text>
</comment>
<evidence type="ECO:0000313" key="28">
    <source>
        <dbReference type="EMBL" id="MXQ55894.1"/>
    </source>
</evidence>
<dbReference type="FunFam" id="3.30.470.20:FF:000008">
    <property type="entry name" value="D-alanine--D-alanine ligase"/>
    <property type="match status" value="1"/>
</dbReference>
<comment type="function">
    <text evidence="2 22">Cell wall formation.</text>
</comment>
<evidence type="ECO:0000256" key="1">
    <source>
        <dbReference type="ARBA" id="ARBA00001936"/>
    </source>
</evidence>
<feature type="binding site" evidence="24">
    <location>
        <position position="137"/>
    </location>
    <ligand>
        <name>ATP</name>
        <dbReference type="ChEBI" id="CHEBI:30616"/>
    </ligand>
</feature>
<dbReference type="GO" id="GO:0008360">
    <property type="term" value="P:regulation of cell shape"/>
    <property type="evidence" value="ECO:0007669"/>
    <property type="project" value="UniProtKB-KW"/>
</dbReference>
<feature type="binding site" evidence="25">
    <location>
        <position position="311"/>
    </location>
    <ligand>
        <name>Mg(2+)</name>
        <dbReference type="ChEBI" id="CHEBI:18420"/>
        <label>2</label>
    </ligand>
</feature>
<gene>
    <name evidence="22" type="primary">ddl</name>
    <name evidence="28" type="ORF">GSM42_19625</name>
</gene>
<evidence type="ECO:0000256" key="21">
    <source>
        <dbReference type="ARBA" id="ARBA00077154"/>
    </source>
</evidence>
<dbReference type="GO" id="GO:0009252">
    <property type="term" value="P:peptidoglycan biosynthetic process"/>
    <property type="evidence" value="ECO:0007669"/>
    <property type="project" value="UniProtKB-UniRule"/>
</dbReference>
<evidence type="ECO:0000256" key="9">
    <source>
        <dbReference type="ARBA" id="ARBA00022723"/>
    </source>
</evidence>
<feature type="binding site" evidence="24">
    <location>
        <begin position="187"/>
        <end position="188"/>
    </location>
    <ligand>
        <name>ATP</name>
        <dbReference type="ChEBI" id="CHEBI:30616"/>
    </ligand>
</feature>
<dbReference type="UniPathway" id="UPA00219"/>
<dbReference type="EMBL" id="WUUL01000021">
    <property type="protein sequence ID" value="MXQ55894.1"/>
    <property type="molecule type" value="Genomic_DNA"/>
</dbReference>
<feature type="binding site" evidence="25">
    <location>
        <position position="313"/>
    </location>
    <ligand>
        <name>Mg(2+)</name>
        <dbReference type="ChEBI" id="CHEBI:18420"/>
        <label>2</label>
    </ligand>
</feature>
<feature type="binding site" evidence="25">
    <location>
        <position position="311"/>
    </location>
    <ligand>
        <name>Mg(2+)</name>
        <dbReference type="ChEBI" id="CHEBI:18420"/>
        <label>1</label>
    </ligand>
</feature>
<keyword evidence="9 25" id="KW-0479">Metal-binding</keyword>
<comment type="similarity">
    <text evidence="5 22">Belongs to the D-alanine--D-alanine ligase family.</text>
</comment>
<feature type="binding site" evidence="25">
    <location>
        <position position="297"/>
    </location>
    <ligand>
        <name>Mg(2+)</name>
        <dbReference type="ChEBI" id="CHEBI:18420"/>
        <label>1</label>
    </ligand>
</feature>
<keyword evidence="10 24" id="KW-0547">Nucleotide-binding</keyword>
<comment type="pathway">
    <text evidence="4 22">Cell wall biogenesis; peptidoglycan biosynthesis.</text>
</comment>
<evidence type="ECO:0000256" key="13">
    <source>
        <dbReference type="ARBA" id="ARBA00022960"/>
    </source>
</evidence>
<dbReference type="Pfam" id="PF01820">
    <property type="entry name" value="Dala_Dala_lig_N"/>
    <property type="match status" value="1"/>
</dbReference>
<dbReference type="PROSITE" id="PS00843">
    <property type="entry name" value="DALA_DALA_LIGASE_1"/>
    <property type="match status" value="1"/>
</dbReference>
<protein>
    <recommendedName>
        <fullName evidence="19 22">D-alanine--D-alanine ligase</fullName>
        <ecNumber evidence="6 22">6.3.2.4</ecNumber>
    </recommendedName>
    <alternativeName>
        <fullName evidence="21 22">D-Ala-D-Ala ligase</fullName>
    </alternativeName>
    <alternativeName>
        <fullName evidence="20 22">D-alanylalanine synthetase</fullName>
    </alternativeName>
</protein>
<dbReference type="PROSITE" id="PS00844">
    <property type="entry name" value="DALA_DALA_LIGASE_2"/>
    <property type="match status" value="1"/>
</dbReference>
<dbReference type="NCBIfam" id="NF002528">
    <property type="entry name" value="PRK01966.1-4"/>
    <property type="match status" value="1"/>
</dbReference>
<evidence type="ECO:0000256" key="22">
    <source>
        <dbReference type="HAMAP-Rule" id="MF_00047"/>
    </source>
</evidence>
<dbReference type="EC" id="6.3.2.4" evidence="6 22"/>
<feature type="active site" evidence="23">
    <location>
        <position position="322"/>
    </location>
</feature>
<keyword evidence="12 25" id="KW-0460">Magnesium</keyword>
<reference evidence="28 29" key="1">
    <citation type="submission" date="2019-12" db="EMBL/GenBank/DDBJ databases">
        <title>Whole-genome analyses of novel actinobacteria.</title>
        <authorList>
            <person name="Sahin N."/>
            <person name="Saygin H."/>
        </authorList>
    </citation>
    <scope>NUCLEOTIDE SEQUENCE [LARGE SCALE GENOMIC DNA]</scope>
    <source>
        <strain evidence="28 29">KC615</strain>
    </source>
</reference>
<dbReference type="GO" id="GO:0071555">
    <property type="term" value="P:cell wall organization"/>
    <property type="evidence" value="ECO:0007669"/>
    <property type="project" value="UniProtKB-KW"/>
</dbReference>
<evidence type="ECO:0000256" key="24">
    <source>
        <dbReference type="PIRSR" id="PIRSR039102-2"/>
    </source>
</evidence>
<keyword evidence="14 22" id="KW-0573">Peptidoglycan synthesis</keyword>
<evidence type="ECO:0000256" key="4">
    <source>
        <dbReference type="ARBA" id="ARBA00004752"/>
    </source>
</evidence>
<dbReference type="InterPro" id="IPR011095">
    <property type="entry name" value="Dala_Dala_lig_C"/>
</dbReference>
<evidence type="ECO:0000256" key="15">
    <source>
        <dbReference type="ARBA" id="ARBA00023211"/>
    </source>
</evidence>
<dbReference type="NCBIfam" id="NF002378">
    <property type="entry name" value="PRK01372.1"/>
    <property type="match status" value="1"/>
</dbReference>
<dbReference type="RefSeq" id="WP_160803246.1">
    <property type="nucleotide sequence ID" value="NZ_WUUL01000021.1"/>
</dbReference>
<keyword evidence="16 22" id="KW-0961">Cell wall biogenesis/degradation</keyword>
<evidence type="ECO:0000256" key="11">
    <source>
        <dbReference type="ARBA" id="ARBA00022840"/>
    </source>
</evidence>
<evidence type="ECO:0000256" key="18">
    <source>
        <dbReference type="ARBA" id="ARBA00060592"/>
    </source>
</evidence>
<evidence type="ECO:0000259" key="27">
    <source>
        <dbReference type="PROSITE" id="PS50975"/>
    </source>
</evidence>
<evidence type="ECO:0000256" key="7">
    <source>
        <dbReference type="ARBA" id="ARBA00022490"/>
    </source>
</evidence>
<dbReference type="GO" id="GO:0005524">
    <property type="term" value="F:ATP binding"/>
    <property type="evidence" value="ECO:0007669"/>
    <property type="project" value="UniProtKB-UniRule"/>
</dbReference>
<dbReference type="Pfam" id="PF07478">
    <property type="entry name" value="Dala_Dala_lig_C"/>
    <property type="match status" value="1"/>
</dbReference>
<proteinExistence type="inferred from homology"/>
<dbReference type="Gene3D" id="3.30.470.20">
    <property type="entry name" value="ATP-grasp fold, B domain"/>
    <property type="match status" value="1"/>
</dbReference>
<evidence type="ECO:0000256" key="8">
    <source>
        <dbReference type="ARBA" id="ARBA00022598"/>
    </source>
</evidence>
<keyword evidence="11 26" id="KW-0067">ATP-binding</keyword>
<dbReference type="Gene3D" id="3.40.50.20">
    <property type="match status" value="1"/>
</dbReference>
<evidence type="ECO:0000256" key="14">
    <source>
        <dbReference type="ARBA" id="ARBA00022984"/>
    </source>
</evidence>
<evidence type="ECO:0000313" key="29">
    <source>
        <dbReference type="Proteomes" id="UP000430692"/>
    </source>
</evidence>
<dbReference type="InterPro" id="IPR005905">
    <property type="entry name" value="D_ala_D_ala"/>
</dbReference>
<evidence type="ECO:0000256" key="26">
    <source>
        <dbReference type="PROSITE-ProRule" id="PRU00409"/>
    </source>
</evidence>
<name>A0A6I4W554_9BACL</name>
<dbReference type="NCBIfam" id="TIGR01205">
    <property type="entry name" value="D_ala_D_alaTIGR"/>
    <property type="match status" value="1"/>
</dbReference>
<dbReference type="InterPro" id="IPR000291">
    <property type="entry name" value="D-Ala_lig_Van_CS"/>
</dbReference>
<dbReference type="InterPro" id="IPR011761">
    <property type="entry name" value="ATP-grasp"/>
</dbReference>
<dbReference type="Proteomes" id="UP000430692">
    <property type="component" value="Unassembled WGS sequence"/>
</dbReference>
<comment type="catalytic activity">
    <reaction evidence="17 22">
        <text>2 D-alanine + ATP = D-alanyl-D-alanine + ADP + phosphate + H(+)</text>
        <dbReference type="Rhea" id="RHEA:11224"/>
        <dbReference type="ChEBI" id="CHEBI:15378"/>
        <dbReference type="ChEBI" id="CHEBI:30616"/>
        <dbReference type="ChEBI" id="CHEBI:43474"/>
        <dbReference type="ChEBI" id="CHEBI:57416"/>
        <dbReference type="ChEBI" id="CHEBI:57822"/>
        <dbReference type="ChEBI" id="CHEBI:456216"/>
        <dbReference type="EC" id="6.3.2.4"/>
    </reaction>
</comment>
<dbReference type="PROSITE" id="PS50975">
    <property type="entry name" value="ATP_GRASP"/>
    <property type="match status" value="1"/>
</dbReference>
<evidence type="ECO:0000256" key="5">
    <source>
        <dbReference type="ARBA" id="ARBA00010871"/>
    </source>
</evidence>
<dbReference type="FunFam" id="3.30.1490.20:FF:000007">
    <property type="entry name" value="D-alanine--D-alanine ligase"/>
    <property type="match status" value="1"/>
</dbReference>
<comment type="caution">
    <text evidence="28">The sequence shown here is derived from an EMBL/GenBank/DDBJ whole genome shotgun (WGS) entry which is preliminary data.</text>
</comment>
<sequence length="360" mass="39782">MSKQKVVAIIFGGKSGEHDVSLLSASSVLKAIDQSKYTPLPVGISPSGEWLLGEEAFSYLQKHLDVPFLDQLKHLVPEVESYRGNVLPASFYEYVDVVFPVLHGTYGEDGTIQGMLEMLHLPYVGAGVLASAVGMDKAISKVLFQDAGLPQAKYLVFLFAESTEEIIQKVEHQLGYPCFVKPANLGSSVGISKADSKEALEEAIATARAYDRKIVIEEFVPGREIEVAVLGNEHPRASLPGEIISSNEYYDYEAKYISGTSKLQIPAQLPETTLEQIREMAVTAYQAINGSGLSRVDFFVREDDGQILINEINTMPGFTAYSMYPKMWEHSGLEYTDLISELIQLGIQRFSLKEALRTTR</sequence>
<keyword evidence="15 25" id="KW-0464">Manganese</keyword>
<evidence type="ECO:0000256" key="25">
    <source>
        <dbReference type="PIRSR" id="PIRSR039102-3"/>
    </source>
</evidence>
<organism evidence="28 29">
    <name type="scientific">Shimazuella alba</name>
    <dbReference type="NCBI Taxonomy" id="2690964"/>
    <lineage>
        <taxon>Bacteria</taxon>
        <taxon>Bacillati</taxon>
        <taxon>Bacillota</taxon>
        <taxon>Bacilli</taxon>
        <taxon>Bacillales</taxon>
        <taxon>Thermoactinomycetaceae</taxon>
        <taxon>Shimazuella</taxon>
    </lineage>
</organism>
<evidence type="ECO:0000256" key="23">
    <source>
        <dbReference type="PIRSR" id="PIRSR039102-1"/>
    </source>
</evidence>
<feature type="active site" evidence="23">
    <location>
        <position position="187"/>
    </location>
</feature>
<accession>A0A6I4W554</accession>
<keyword evidence="13 22" id="KW-0133">Cell shape</keyword>
<dbReference type="InterPro" id="IPR011127">
    <property type="entry name" value="Dala_Dala_lig_N"/>
</dbReference>
<dbReference type="SUPFAM" id="SSF52440">
    <property type="entry name" value="PreATP-grasp domain"/>
    <property type="match status" value="1"/>
</dbReference>
<dbReference type="GO" id="GO:0005829">
    <property type="term" value="C:cytosol"/>
    <property type="evidence" value="ECO:0007669"/>
    <property type="project" value="TreeGrafter"/>
</dbReference>
<dbReference type="InterPro" id="IPR013815">
    <property type="entry name" value="ATP_grasp_subdomain_1"/>
</dbReference>
<dbReference type="PANTHER" id="PTHR23132:SF25">
    <property type="entry name" value="D-ALANINE--D-ALANINE LIGASE A"/>
    <property type="match status" value="1"/>
</dbReference>
<dbReference type="SUPFAM" id="SSF56059">
    <property type="entry name" value="Glutathione synthetase ATP-binding domain-like"/>
    <property type="match status" value="1"/>
</dbReference>
<evidence type="ECO:0000256" key="16">
    <source>
        <dbReference type="ARBA" id="ARBA00023316"/>
    </source>
</evidence>
<dbReference type="Gene3D" id="3.30.1490.20">
    <property type="entry name" value="ATP-grasp fold, A domain"/>
    <property type="match status" value="1"/>
</dbReference>
<comment type="subcellular location">
    <subcellularLocation>
        <location evidence="3 22">Cytoplasm</location>
    </subcellularLocation>
</comment>
<dbReference type="InterPro" id="IPR016185">
    <property type="entry name" value="PreATP-grasp_dom_sf"/>
</dbReference>
<dbReference type="HAMAP" id="MF_00047">
    <property type="entry name" value="Dala_Dala_lig"/>
    <property type="match status" value="1"/>
</dbReference>
<keyword evidence="7 22" id="KW-0963">Cytoplasm</keyword>
<dbReference type="GO" id="GO:0046872">
    <property type="term" value="F:metal ion binding"/>
    <property type="evidence" value="ECO:0007669"/>
    <property type="project" value="UniProtKB-KW"/>
</dbReference>
<evidence type="ECO:0000256" key="19">
    <source>
        <dbReference type="ARBA" id="ARBA00068427"/>
    </source>
</evidence>
<dbReference type="AlphaFoldDB" id="A0A6I4W554"/>
<feature type="binding site" evidence="24">
    <location>
        <begin position="179"/>
        <end position="181"/>
    </location>
    <ligand>
        <name>ATP</name>
        <dbReference type="ChEBI" id="CHEBI:30616"/>
    </ligand>
</feature>
<dbReference type="PIRSF" id="PIRSF039102">
    <property type="entry name" value="Ddl/VanB"/>
    <property type="match status" value="1"/>
</dbReference>
<feature type="binding site" evidence="24">
    <location>
        <begin position="217"/>
        <end position="224"/>
    </location>
    <ligand>
        <name>ATP</name>
        <dbReference type="ChEBI" id="CHEBI:30616"/>
    </ligand>
</feature>
<evidence type="ECO:0000256" key="17">
    <source>
        <dbReference type="ARBA" id="ARBA00047614"/>
    </source>
</evidence>
<evidence type="ECO:0000256" key="12">
    <source>
        <dbReference type="ARBA" id="ARBA00022842"/>
    </source>
</evidence>
<keyword evidence="8 22" id="KW-0436">Ligase</keyword>
<feature type="domain" description="ATP-grasp" evidence="27">
    <location>
        <begin position="141"/>
        <end position="344"/>
    </location>
</feature>
<evidence type="ECO:0000256" key="10">
    <source>
        <dbReference type="ARBA" id="ARBA00022741"/>
    </source>
</evidence>
<dbReference type="PANTHER" id="PTHR23132">
    <property type="entry name" value="D-ALANINE--D-ALANINE LIGASE"/>
    <property type="match status" value="1"/>
</dbReference>